<dbReference type="EMBL" id="FZMO01000301">
    <property type="protein sequence ID" value="SNQ49762.1"/>
    <property type="molecule type" value="Genomic_DNA"/>
</dbReference>
<dbReference type="RefSeq" id="WP_101833181.1">
    <property type="nucleotide sequence ID" value="NZ_FZMO01000301.1"/>
</dbReference>
<dbReference type="AlphaFoldDB" id="A0A2I2KVT3"/>
<dbReference type="Proteomes" id="UP000234331">
    <property type="component" value="Unassembled WGS sequence"/>
</dbReference>
<gene>
    <name evidence="1" type="ORF">FRACA_370039</name>
</gene>
<organism evidence="1 2">
    <name type="scientific">Frankia canadensis</name>
    <dbReference type="NCBI Taxonomy" id="1836972"/>
    <lineage>
        <taxon>Bacteria</taxon>
        <taxon>Bacillati</taxon>
        <taxon>Actinomycetota</taxon>
        <taxon>Actinomycetes</taxon>
        <taxon>Frankiales</taxon>
        <taxon>Frankiaceae</taxon>
        <taxon>Frankia</taxon>
    </lineage>
</organism>
<keyword evidence="2" id="KW-1185">Reference proteome</keyword>
<sequence length="103" mass="11356">MCVVGCDYCSRKDHGGPAGGDHHLVGPLTDEFGSDDLVRLEFLVDSSAHDERFATQVALDETWVACSLPPADLTVRRSLLYRNRKPHNRSVANLHPLGCLTRV</sequence>
<accession>A0A2I2KVT3</accession>
<reference evidence="1 2" key="1">
    <citation type="submission" date="2017-06" db="EMBL/GenBank/DDBJ databases">
        <authorList>
            <person name="Kim H.J."/>
            <person name="Triplett B.A."/>
        </authorList>
    </citation>
    <scope>NUCLEOTIDE SEQUENCE [LARGE SCALE GENOMIC DNA]</scope>
    <source>
        <strain evidence="1">FRACA_ARgP5</strain>
    </source>
</reference>
<name>A0A2I2KVT3_9ACTN</name>
<evidence type="ECO:0000313" key="1">
    <source>
        <dbReference type="EMBL" id="SNQ49762.1"/>
    </source>
</evidence>
<protein>
    <submittedName>
        <fullName evidence="1">Uncharacterized protein</fullName>
    </submittedName>
</protein>
<evidence type="ECO:0000313" key="2">
    <source>
        <dbReference type="Proteomes" id="UP000234331"/>
    </source>
</evidence>
<proteinExistence type="predicted"/>